<dbReference type="Proteomes" id="UP000244896">
    <property type="component" value="Chromosome"/>
</dbReference>
<keyword evidence="5" id="KW-1185">Reference proteome</keyword>
<gene>
    <name evidence="4" type="ORF">CKA38_13905</name>
</gene>
<evidence type="ECO:0000256" key="1">
    <source>
        <dbReference type="ARBA" id="ARBA00022516"/>
    </source>
</evidence>
<dbReference type="InterPro" id="IPR007431">
    <property type="entry name" value="ACP_PD"/>
</dbReference>
<dbReference type="KEGG" id="elut:CKA38_13905"/>
<dbReference type="PANTHER" id="PTHR38764">
    <property type="entry name" value="ACYL CARRIER PROTEIN PHOSPHODIESTERASE"/>
    <property type="match status" value="1"/>
</dbReference>
<sequence length="203" mass="23239">MNWLAHFLLSEPSPRFRIGNVLPDIIGPAAISSMDIEYRRGAACHHAIDDFTDSHAVVHRSISRFAGVPELRHMGGVLTDMFYDHLLAQDCFWKKYSPAVSLPDFAAQIYDGIRALEHELPDAARSRLRLMCEHDWLVSYRDIEKIRLALQRMGSHLRRPVDLSVAMPVFERVREAFSNDFAEFFPQLVKHVSETGFSDAMQL</sequence>
<evidence type="ECO:0000313" key="4">
    <source>
        <dbReference type="EMBL" id="AWI10203.1"/>
    </source>
</evidence>
<dbReference type="EMBL" id="CP023004">
    <property type="protein sequence ID" value="AWI10203.1"/>
    <property type="molecule type" value="Genomic_DNA"/>
</dbReference>
<accession>A0A2U8E5R8</accession>
<dbReference type="AlphaFoldDB" id="A0A2U8E5R8"/>
<keyword evidence="3" id="KW-0443">Lipid metabolism</keyword>
<keyword evidence="1" id="KW-0444">Lipid biosynthesis</keyword>
<evidence type="ECO:0000256" key="2">
    <source>
        <dbReference type="ARBA" id="ARBA00022801"/>
    </source>
</evidence>
<dbReference type="PANTHER" id="PTHR38764:SF1">
    <property type="entry name" value="ACYL CARRIER PROTEIN PHOSPHODIESTERASE"/>
    <property type="match status" value="1"/>
</dbReference>
<dbReference type="Pfam" id="PF04336">
    <property type="entry name" value="ACP_PD"/>
    <property type="match status" value="1"/>
</dbReference>
<protein>
    <recommendedName>
        <fullName evidence="6">ACP phosphodiesterase</fullName>
    </recommendedName>
</protein>
<dbReference type="RefSeq" id="WP_108826105.1">
    <property type="nucleotide sequence ID" value="NZ_CP023004.1"/>
</dbReference>
<organism evidence="4 5">
    <name type="scientific">Ereboglobus luteus</name>
    <dbReference type="NCBI Taxonomy" id="1796921"/>
    <lineage>
        <taxon>Bacteria</taxon>
        <taxon>Pseudomonadati</taxon>
        <taxon>Verrucomicrobiota</taxon>
        <taxon>Opitutia</taxon>
        <taxon>Opitutales</taxon>
        <taxon>Opitutaceae</taxon>
        <taxon>Ereboglobus</taxon>
    </lineage>
</organism>
<dbReference type="GO" id="GO:0006633">
    <property type="term" value="P:fatty acid biosynthetic process"/>
    <property type="evidence" value="ECO:0007669"/>
    <property type="project" value="InterPro"/>
</dbReference>
<evidence type="ECO:0008006" key="6">
    <source>
        <dbReference type="Google" id="ProtNLM"/>
    </source>
</evidence>
<evidence type="ECO:0000256" key="3">
    <source>
        <dbReference type="ARBA" id="ARBA00023098"/>
    </source>
</evidence>
<keyword evidence="2" id="KW-0378">Hydrolase</keyword>
<proteinExistence type="predicted"/>
<evidence type="ECO:0000313" key="5">
    <source>
        <dbReference type="Proteomes" id="UP000244896"/>
    </source>
</evidence>
<name>A0A2U8E5R8_9BACT</name>
<reference evidence="4 5" key="1">
    <citation type="journal article" date="2018" name="Syst. Appl. Microbiol.">
        <title>Ereboglobus luteus gen. nov. sp. nov. from cockroach guts, and new insights into the oxygen relationship of the genera Opitutus and Didymococcus (Verrucomicrobia: Opitutaceae).</title>
        <authorList>
            <person name="Tegtmeier D."/>
            <person name="Belitz A."/>
            <person name="Radek R."/>
            <person name="Heimerl T."/>
            <person name="Brune A."/>
        </authorList>
    </citation>
    <scope>NUCLEOTIDE SEQUENCE [LARGE SCALE GENOMIC DNA]</scope>
    <source>
        <strain evidence="4 5">Ho45</strain>
    </source>
</reference>
<dbReference type="OrthoDB" id="8442777at2"/>
<dbReference type="GO" id="GO:0008770">
    <property type="term" value="F:[acyl-carrier-protein] phosphodiesterase activity"/>
    <property type="evidence" value="ECO:0007669"/>
    <property type="project" value="InterPro"/>
</dbReference>